<evidence type="ECO:0000256" key="4">
    <source>
        <dbReference type="ARBA" id="ARBA00022692"/>
    </source>
</evidence>
<dbReference type="InterPro" id="IPR004638">
    <property type="entry name" value="EmrB-like"/>
</dbReference>
<keyword evidence="3" id="KW-1003">Cell membrane</keyword>
<accession>A0A7L4YNU1</accession>
<feature type="transmembrane region" description="Helical" evidence="7">
    <location>
        <begin position="53"/>
        <end position="71"/>
    </location>
</feature>
<dbReference type="Proteomes" id="UP000463857">
    <property type="component" value="Chromosome"/>
</dbReference>
<comment type="subcellular location">
    <subcellularLocation>
        <location evidence="1">Cell membrane</location>
        <topology evidence="1">Multi-pass membrane protein</topology>
    </subcellularLocation>
</comment>
<evidence type="ECO:0000256" key="2">
    <source>
        <dbReference type="ARBA" id="ARBA00022448"/>
    </source>
</evidence>
<dbReference type="GO" id="GO:0005886">
    <property type="term" value="C:plasma membrane"/>
    <property type="evidence" value="ECO:0007669"/>
    <property type="project" value="UniProtKB-SubCell"/>
</dbReference>
<feature type="domain" description="Major facilitator superfamily (MFS) profile" evidence="8">
    <location>
        <begin position="17"/>
        <end position="461"/>
    </location>
</feature>
<feature type="transmembrane region" description="Helical" evidence="7">
    <location>
        <begin position="169"/>
        <end position="187"/>
    </location>
</feature>
<protein>
    <submittedName>
        <fullName evidence="9">DHA2 family efflux MFS transporter permease subunit</fullName>
    </submittedName>
</protein>
<proteinExistence type="predicted"/>
<dbReference type="OrthoDB" id="7375466at2"/>
<dbReference type="AlphaFoldDB" id="A0A7L4YNU1"/>
<feature type="transmembrane region" description="Helical" evidence="7">
    <location>
        <begin position="12"/>
        <end position="30"/>
    </location>
</feature>
<gene>
    <name evidence="9" type="ORF">EK0264_12075</name>
</gene>
<feature type="transmembrane region" description="Helical" evidence="7">
    <location>
        <begin position="228"/>
        <end position="248"/>
    </location>
</feature>
<keyword evidence="5 7" id="KW-1133">Transmembrane helix</keyword>
<evidence type="ECO:0000259" key="8">
    <source>
        <dbReference type="PROSITE" id="PS50850"/>
    </source>
</evidence>
<dbReference type="InterPro" id="IPR011701">
    <property type="entry name" value="MFS"/>
</dbReference>
<reference evidence="9 10" key="1">
    <citation type="journal article" date="2018" name="Int. J. Syst. Evol. Microbiol.">
        <title>Epidermidibacterium keratini gen. nov., sp. nov., a member of the family Sporichthyaceae, isolated from keratin epidermis.</title>
        <authorList>
            <person name="Lee D.G."/>
            <person name="Trujillo M.E."/>
            <person name="Kang S."/>
            <person name="Nam J.J."/>
            <person name="Kim Y.J."/>
        </authorList>
    </citation>
    <scope>NUCLEOTIDE SEQUENCE [LARGE SCALE GENOMIC DNA]</scope>
    <source>
        <strain evidence="9 10">EPI-7</strain>
    </source>
</reference>
<sequence length="471" mass="47874">MSDETGVSYASVTGRAVIGAAVLGSGMAMLDSTVVNVALKAIGAELDASLADLQWISNGYLLSLASLILIGGSLGDRFGRRKVFTIGVAGFAVASLLCGLAVNAQMLIAARVLQGVAGALLTPGSLAMIQGAFVPDDRPRAIGAWTGLGGVATAIGPFLGGWLVEYVSWRWVFLINLPIAVVTLIVARRVPETKNPDTVPGFDIVGAVLGTLGLAGITYALIELTSKPATAYVALAVGVLAAIGFVVNEARCPHPMMPLDLFRSKQFSGANIMTLLVYAALGAVLFFLVLQLQTVSGYAPLQAGMSTLPITAVMLLLSAQGGALAQKIGPRIPMTVGPLLCAAGVVLLSRVDENPNYILEVGLPLVVFGLGLAALVAPLTATVLAAAPDHQAGIASGINNAIARAGTLLSVAALPLIVGLSGDDYSVPSVFSAGYRNSMLICAGLLVAGGALAALTIRNPERTPTASATAA</sequence>
<dbReference type="GO" id="GO:0022857">
    <property type="term" value="F:transmembrane transporter activity"/>
    <property type="evidence" value="ECO:0007669"/>
    <property type="project" value="InterPro"/>
</dbReference>
<feature type="transmembrane region" description="Helical" evidence="7">
    <location>
        <begin position="108"/>
        <end position="129"/>
    </location>
</feature>
<dbReference type="Pfam" id="PF07690">
    <property type="entry name" value="MFS_1"/>
    <property type="match status" value="1"/>
</dbReference>
<dbReference type="PROSITE" id="PS50850">
    <property type="entry name" value="MFS"/>
    <property type="match status" value="1"/>
</dbReference>
<dbReference type="SUPFAM" id="SSF103473">
    <property type="entry name" value="MFS general substrate transporter"/>
    <property type="match status" value="1"/>
</dbReference>
<dbReference type="RefSeq" id="WP_159545941.1">
    <property type="nucleotide sequence ID" value="NZ_CP047156.1"/>
</dbReference>
<dbReference type="NCBIfam" id="TIGR00711">
    <property type="entry name" value="efflux_EmrB"/>
    <property type="match status" value="1"/>
</dbReference>
<organism evidence="9 10">
    <name type="scientific">Epidermidibacterium keratini</name>
    <dbReference type="NCBI Taxonomy" id="1891644"/>
    <lineage>
        <taxon>Bacteria</taxon>
        <taxon>Bacillati</taxon>
        <taxon>Actinomycetota</taxon>
        <taxon>Actinomycetes</taxon>
        <taxon>Sporichthyales</taxon>
        <taxon>Sporichthyaceae</taxon>
        <taxon>Epidermidibacterium</taxon>
    </lineage>
</organism>
<feature type="transmembrane region" description="Helical" evidence="7">
    <location>
        <begin position="83"/>
        <end position="102"/>
    </location>
</feature>
<dbReference type="Gene3D" id="1.20.1250.20">
    <property type="entry name" value="MFS general substrate transporter like domains"/>
    <property type="match status" value="1"/>
</dbReference>
<dbReference type="InterPro" id="IPR036259">
    <property type="entry name" value="MFS_trans_sf"/>
</dbReference>
<feature type="transmembrane region" description="Helical" evidence="7">
    <location>
        <begin position="298"/>
        <end position="319"/>
    </location>
</feature>
<feature type="transmembrane region" description="Helical" evidence="7">
    <location>
        <begin position="331"/>
        <end position="349"/>
    </location>
</feature>
<dbReference type="CDD" id="cd17321">
    <property type="entry name" value="MFS_MMR_MDR_like"/>
    <property type="match status" value="1"/>
</dbReference>
<keyword evidence="2" id="KW-0813">Transport</keyword>
<feature type="transmembrane region" description="Helical" evidence="7">
    <location>
        <begin position="361"/>
        <end position="386"/>
    </location>
</feature>
<feature type="transmembrane region" description="Helical" evidence="7">
    <location>
        <begin position="269"/>
        <end position="292"/>
    </location>
</feature>
<keyword evidence="10" id="KW-1185">Reference proteome</keyword>
<evidence type="ECO:0000256" key="3">
    <source>
        <dbReference type="ARBA" id="ARBA00022475"/>
    </source>
</evidence>
<dbReference type="Gene3D" id="1.20.1720.10">
    <property type="entry name" value="Multidrug resistance protein D"/>
    <property type="match status" value="1"/>
</dbReference>
<dbReference type="PANTHER" id="PTHR42718:SF42">
    <property type="entry name" value="EXPORT PROTEIN"/>
    <property type="match status" value="1"/>
</dbReference>
<feature type="transmembrane region" description="Helical" evidence="7">
    <location>
        <begin position="199"/>
        <end position="222"/>
    </location>
</feature>
<feature type="transmembrane region" description="Helical" evidence="7">
    <location>
        <begin position="398"/>
        <end position="418"/>
    </location>
</feature>
<dbReference type="KEGG" id="eke:EK0264_12075"/>
<evidence type="ECO:0000313" key="9">
    <source>
        <dbReference type="EMBL" id="QHC00951.1"/>
    </source>
</evidence>
<feature type="transmembrane region" description="Helical" evidence="7">
    <location>
        <begin position="438"/>
        <end position="457"/>
    </location>
</feature>
<feature type="transmembrane region" description="Helical" evidence="7">
    <location>
        <begin position="141"/>
        <end position="163"/>
    </location>
</feature>
<evidence type="ECO:0000256" key="6">
    <source>
        <dbReference type="ARBA" id="ARBA00023136"/>
    </source>
</evidence>
<dbReference type="PANTHER" id="PTHR42718">
    <property type="entry name" value="MAJOR FACILITATOR SUPERFAMILY MULTIDRUG TRANSPORTER MFSC"/>
    <property type="match status" value="1"/>
</dbReference>
<evidence type="ECO:0000256" key="7">
    <source>
        <dbReference type="SAM" id="Phobius"/>
    </source>
</evidence>
<keyword evidence="4 7" id="KW-0812">Transmembrane</keyword>
<name>A0A7L4YNU1_9ACTN</name>
<keyword evidence="6 7" id="KW-0472">Membrane</keyword>
<dbReference type="InParanoid" id="A0A7L4YNU1"/>
<evidence type="ECO:0000313" key="10">
    <source>
        <dbReference type="Proteomes" id="UP000463857"/>
    </source>
</evidence>
<evidence type="ECO:0000256" key="5">
    <source>
        <dbReference type="ARBA" id="ARBA00022989"/>
    </source>
</evidence>
<dbReference type="EMBL" id="CP047156">
    <property type="protein sequence ID" value="QHC00951.1"/>
    <property type="molecule type" value="Genomic_DNA"/>
</dbReference>
<evidence type="ECO:0000256" key="1">
    <source>
        <dbReference type="ARBA" id="ARBA00004651"/>
    </source>
</evidence>
<dbReference type="InterPro" id="IPR020846">
    <property type="entry name" value="MFS_dom"/>
</dbReference>